<dbReference type="PRINTS" id="PR00419">
    <property type="entry name" value="ADXRDTASE"/>
</dbReference>
<evidence type="ECO:0000256" key="2">
    <source>
        <dbReference type="ARBA" id="ARBA00022630"/>
    </source>
</evidence>
<dbReference type="EMBL" id="JH767132">
    <property type="protein sequence ID" value="EQC42597.1"/>
    <property type="molecule type" value="Genomic_DNA"/>
</dbReference>
<sequence>MAMGKSRRVAIIGAGVSGLGLAIQLQRSGRHDDVVLFEKASDLGGTWRDNTYPGAECDVEAELYTFSFEPNPLWSATYPSQAEILAYLEHCATKYDVRRRIRFNTTIDHIVYDATSRTYLLTTTAGDSETFDVAVSAVGLLHRPFVPEIPGASTFAGAAFHSAAWDHSVDLRGKRVALVGSAASAIQIGPALAPIASQLVLFQRSAHWVIPKSVRRFSSTEMWLARRWSCYHRARRWFWYLLRERIVYFVLWRHYVGWLRVIFACGSQLFLRWHVGDPATRALLTPSYPFGGKRVLVSDDYYPMFKRHNVSIESKPIARVMADGLTTTDGAVHKVDAIVFATGFTPTSFLTPMGVRGVGGQRLHDAWDGYPHAYLGMQVHGFPNFFMMYGPNTNSAHSSIVLMSEAQANYIVQCLRALDAQNADVMDVTSEVNGAYQREMARRCETMIWADVAASPYKDATSGRITTMWPGPMREYVARTRSVNVGDYTFG</sequence>
<keyword evidence="2" id="KW-0285">Flavoprotein</keyword>
<dbReference type="OrthoDB" id="66881at2759"/>
<keyword evidence="4" id="KW-0560">Oxidoreductase</keyword>
<comment type="similarity">
    <text evidence="1">Belongs to the FAD-binding monooxygenase family.</text>
</comment>
<dbReference type="STRING" id="1156394.T0SIA9"/>
<dbReference type="InParanoid" id="T0SIA9"/>
<dbReference type="InterPro" id="IPR051209">
    <property type="entry name" value="FAD-bind_Monooxygenase_sf"/>
</dbReference>
<dbReference type="RefSeq" id="XP_008604020.1">
    <property type="nucleotide sequence ID" value="XM_008605798.1"/>
</dbReference>
<proteinExistence type="inferred from homology"/>
<dbReference type="OMA" id="WNTGGCT"/>
<evidence type="ECO:0000313" key="6">
    <source>
        <dbReference type="Proteomes" id="UP000030762"/>
    </source>
</evidence>
<dbReference type="GO" id="GO:0050660">
    <property type="term" value="F:flavin adenine dinucleotide binding"/>
    <property type="evidence" value="ECO:0007669"/>
    <property type="project" value="InterPro"/>
</dbReference>
<dbReference type="Pfam" id="PF00743">
    <property type="entry name" value="FMO-like"/>
    <property type="match status" value="1"/>
</dbReference>
<dbReference type="Gene3D" id="3.50.50.60">
    <property type="entry name" value="FAD/NAD(P)-binding domain"/>
    <property type="match status" value="2"/>
</dbReference>
<dbReference type="AlphaFoldDB" id="T0SIA9"/>
<dbReference type="GO" id="GO:0050661">
    <property type="term" value="F:NADP binding"/>
    <property type="evidence" value="ECO:0007669"/>
    <property type="project" value="InterPro"/>
</dbReference>
<dbReference type="InterPro" id="IPR020946">
    <property type="entry name" value="Flavin_mOase-like"/>
</dbReference>
<gene>
    <name evidence="5" type="ORF">SDRG_00326</name>
</gene>
<dbReference type="GeneID" id="19941053"/>
<dbReference type="SUPFAM" id="SSF51905">
    <property type="entry name" value="FAD/NAD(P)-binding domain"/>
    <property type="match status" value="2"/>
</dbReference>
<name>T0SIA9_SAPDV</name>
<dbReference type="PANTHER" id="PTHR42877:SF4">
    <property type="entry name" value="FAD_NAD(P)-BINDING DOMAIN-CONTAINING PROTEIN-RELATED"/>
    <property type="match status" value="1"/>
</dbReference>
<dbReference type="GO" id="GO:0004499">
    <property type="term" value="F:N,N-dimethylaniline monooxygenase activity"/>
    <property type="evidence" value="ECO:0007669"/>
    <property type="project" value="InterPro"/>
</dbReference>
<dbReference type="VEuPathDB" id="FungiDB:SDRG_00326"/>
<protein>
    <submittedName>
        <fullName evidence="5">Uncharacterized protein</fullName>
    </submittedName>
</protein>
<keyword evidence="3" id="KW-0274">FAD</keyword>
<evidence type="ECO:0000313" key="5">
    <source>
        <dbReference type="EMBL" id="EQC42597.1"/>
    </source>
</evidence>
<organism evidence="5 6">
    <name type="scientific">Saprolegnia diclina (strain VS20)</name>
    <dbReference type="NCBI Taxonomy" id="1156394"/>
    <lineage>
        <taxon>Eukaryota</taxon>
        <taxon>Sar</taxon>
        <taxon>Stramenopiles</taxon>
        <taxon>Oomycota</taxon>
        <taxon>Saprolegniomycetes</taxon>
        <taxon>Saprolegniales</taxon>
        <taxon>Saprolegniaceae</taxon>
        <taxon>Saprolegnia</taxon>
    </lineage>
</organism>
<dbReference type="InterPro" id="IPR036188">
    <property type="entry name" value="FAD/NAD-bd_sf"/>
</dbReference>
<accession>T0SIA9</accession>
<keyword evidence="6" id="KW-1185">Reference proteome</keyword>
<reference evidence="5 6" key="1">
    <citation type="submission" date="2012-04" db="EMBL/GenBank/DDBJ databases">
        <title>The Genome Sequence of Saprolegnia declina VS20.</title>
        <authorList>
            <consortium name="The Broad Institute Genome Sequencing Platform"/>
            <person name="Russ C."/>
            <person name="Nusbaum C."/>
            <person name="Tyler B."/>
            <person name="van West P."/>
            <person name="Dieguez-Uribeondo J."/>
            <person name="de Bruijn I."/>
            <person name="Tripathy S."/>
            <person name="Jiang R."/>
            <person name="Young S.K."/>
            <person name="Zeng Q."/>
            <person name="Gargeya S."/>
            <person name="Fitzgerald M."/>
            <person name="Haas B."/>
            <person name="Abouelleil A."/>
            <person name="Alvarado L."/>
            <person name="Arachchi H.M."/>
            <person name="Berlin A."/>
            <person name="Chapman S.B."/>
            <person name="Goldberg J."/>
            <person name="Griggs A."/>
            <person name="Gujja S."/>
            <person name="Hansen M."/>
            <person name="Howarth C."/>
            <person name="Imamovic A."/>
            <person name="Larimer J."/>
            <person name="McCowen C."/>
            <person name="Montmayeur A."/>
            <person name="Murphy C."/>
            <person name="Neiman D."/>
            <person name="Pearson M."/>
            <person name="Priest M."/>
            <person name="Roberts A."/>
            <person name="Saif S."/>
            <person name="Shea T."/>
            <person name="Sisk P."/>
            <person name="Sykes S."/>
            <person name="Wortman J."/>
            <person name="Nusbaum C."/>
            <person name="Birren B."/>
        </authorList>
    </citation>
    <scope>NUCLEOTIDE SEQUENCE [LARGE SCALE GENOMIC DNA]</scope>
    <source>
        <strain evidence="5 6">VS20</strain>
    </source>
</reference>
<dbReference type="Proteomes" id="UP000030762">
    <property type="component" value="Unassembled WGS sequence"/>
</dbReference>
<evidence type="ECO:0000256" key="1">
    <source>
        <dbReference type="ARBA" id="ARBA00010139"/>
    </source>
</evidence>
<dbReference type="eggNOG" id="KOG1399">
    <property type="taxonomic scope" value="Eukaryota"/>
</dbReference>
<dbReference type="PANTHER" id="PTHR42877">
    <property type="entry name" value="L-ORNITHINE N(5)-MONOOXYGENASE-RELATED"/>
    <property type="match status" value="1"/>
</dbReference>
<evidence type="ECO:0000256" key="4">
    <source>
        <dbReference type="ARBA" id="ARBA00023002"/>
    </source>
</evidence>
<evidence type="ECO:0000256" key="3">
    <source>
        <dbReference type="ARBA" id="ARBA00022827"/>
    </source>
</evidence>